<dbReference type="EMBL" id="JAFVMH010000002">
    <property type="protein sequence ID" value="MBO1324618.1"/>
    <property type="molecule type" value="Genomic_DNA"/>
</dbReference>
<dbReference type="InterPro" id="IPR000160">
    <property type="entry name" value="GGDEF_dom"/>
</dbReference>
<accession>A0A939HMY5</accession>
<dbReference type="RefSeq" id="WP_207845303.1">
    <property type="nucleotide sequence ID" value="NZ_JAFVMH010000002.1"/>
</dbReference>
<dbReference type="InterPro" id="IPR012292">
    <property type="entry name" value="Globin/Proto"/>
</dbReference>
<dbReference type="Pfam" id="PF00990">
    <property type="entry name" value="GGDEF"/>
    <property type="match status" value="1"/>
</dbReference>
<evidence type="ECO:0000313" key="4">
    <source>
        <dbReference type="EMBL" id="MBO1324618.1"/>
    </source>
</evidence>
<reference evidence="4" key="1">
    <citation type="submission" date="2021-03" db="EMBL/GenBank/DDBJ databases">
        <title>The complete genome sequence of Acetobacter sp. TBRC 12339.</title>
        <authorList>
            <person name="Charoenyingcharoen P."/>
            <person name="Yukphan P."/>
        </authorList>
    </citation>
    <scope>NUCLEOTIDE SEQUENCE</scope>
    <source>
        <strain evidence="4">TBRC 12339</strain>
    </source>
</reference>
<dbReference type="SMART" id="SM00267">
    <property type="entry name" value="GGDEF"/>
    <property type="match status" value="1"/>
</dbReference>
<keyword evidence="5" id="KW-1185">Reference proteome</keyword>
<dbReference type="Gene3D" id="1.10.490.10">
    <property type="entry name" value="Globins"/>
    <property type="match status" value="1"/>
</dbReference>
<evidence type="ECO:0000256" key="1">
    <source>
        <dbReference type="ARBA" id="ARBA00012528"/>
    </source>
</evidence>
<dbReference type="PROSITE" id="PS50887">
    <property type="entry name" value="GGDEF"/>
    <property type="match status" value="1"/>
</dbReference>
<dbReference type="PANTHER" id="PTHR45138:SF9">
    <property type="entry name" value="DIGUANYLATE CYCLASE DGCM-RELATED"/>
    <property type="match status" value="1"/>
</dbReference>
<dbReference type="InterPro" id="IPR043128">
    <property type="entry name" value="Rev_trsase/Diguanyl_cyclase"/>
</dbReference>
<dbReference type="SUPFAM" id="SSF55073">
    <property type="entry name" value="Nucleotide cyclase"/>
    <property type="match status" value="1"/>
</dbReference>
<dbReference type="FunFam" id="3.30.70.270:FF:000001">
    <property type="entry name" value="Diguanylate cyclase domain protein"/>
    <property type="match status" value="1"/>
</dbReference>
<feature type="domain" description="GGDEF" evidence="3">
    <location>
        <begin position="254"/>
        <end position="387"/>
    </location>
</feature>
<dbReference type="EC" id="2.7.7.65" evidence="1"/>
<dbReference type="GO" id="GO:0052621">
    <property type="term" value="F:diguanylate cyclase activity"/>
    <property type="evidence" value="ECO:0007669"/>
    <property type="project" value="UniProtKB-EC"/>
</dbReference>
<dbReference type="CDD" id="cd01949">
    <property type="entry name" value="GGDEF"/>
    <property type="match status" value="1"/>
</dbReference>
<dbReference type="GO" id="GO:0019825">
    <property type="term" value="F:oxygen binding"/>
    <property type="evidence" value="ECO:0007669"/>
    <property type="project" value="InterPro"/>
</dbReference>
<dbReference type="AlphaFoldDB" id="A0A939HMY5"/>
<evidence type="ECO:0000256" key="2">
    <source>
        <dbReference type="ARBA" id="ARBA00034247"/>
    </source>
</evidence>
<dbReference type="InterPro" id="IPR029787">
    <property type="entry name" value="Nucleotide_cyclase"/>
</dbReference>
<protein>
    <recommendedName>
        <fullName evidence="1">diguanylate cyclase</fullName>
        <ecNumber evidence="1">2.7.7.65</ecNumber>
    </recommendedName>
</protein>
<dbReference type="GO" id="GO:0020037">
    <property type="term" value="F:heme binding"/>
    <property type="evidence" value="ECO:0007669"/>
    <property type="project" value="InterPro"/>
</dbReference>
<proteinExistence type="predicted"/>
<sequence length="401" mass="46032">MRKNLYFYIKAVFSASPEDIEHLCLLQKRMGSAYARLEIPAHLIAYGFFIIKRQITSLFLADKSDQFDTSSVIIYIGSMMDFSFKFVMRAYDSRFRKAVESKEVLRMVSLGQDLAFERETQVRTFFAWSTQTLTLLCENRAQEIQLVEDSDFGLWFTHKGRNMFKGTREFDTIQKEIEKIDSDIALVQNTGEVPKKFSEKVYRSIRKINFLAENSFHQIEKVESGKDPLTKVLNRRFLDAVMQNEISYSMTKEKKFCIILFDIDHFKSINDKYGHLVGDDVLCFVANTLVALLRVNDYIFRYGGEEFLIILTEMTPQEAQKCAERLRASMEKKPLLLSSGETISVTLSGGLTFFDGKTNAKVLINQADQALYKAKRQGRNRIITSVPSDGTTVVIGEPDLP</sequence>
<organism evidence="4 5">
    <name type="scientific">Acetobacter garciniae</name>
    <dbReference type="NCBI Taxonomy" id="2817435"/>
    <lineage>
        <taxon>Bacteria</taxon>
        <taxon>Pseudomonadati</taxon>
        <taxon>Pseudomonadota</taxon>
        <taxon>Alphaproteobacteria</taxon>
        <taxon>Acetobacterales</taxon>
        <taxon>Acetobacteraceae</taxon>
        <taxon>Acetobacter</taxon>
    </lineage>
</organism>
<dbReference type="NCBIfam" id="TIGR00254">
    <property type="entry name" value="GGDEF"/>
    <property type="match status" value="1"/>
</dbReference>
<dbReference type="Pfam" id="PF21118">
    <property type="entry name" value="DosC_2nd"/>
    <property type="match status" value="1"/>
</dbReference>
<comment type="caution">
    <text evidence="4">The sequence shown here is derived from an EMBL/GenBank/DDBJ whole genome shotgun (WGS) entry which is preliminary data.</text>
</comment>
<dbReference type="PANTHER" id="PTHR45138">
    <property type="entry name" value="REGULATORY COMPONENTS OF SENSORY TRANSDUCTION SYSTEM"/>
    <property type="match status" value="1"/>
</dbReference>
<evidence type="ECO:0000313" key="5">
    <source>
        <dbReference type="Proteomes" id="UP000664073"/>
    </source>
</evidence>
<dbReference type="Gene3D" id="3.30.70.270">
    <property type="match status" value="1"/>
</dbReference>
<comment type="catalytic activity">
    <reaction evidence="2">
        <text>2 GTP = 3',3'-c-di-GMP + 2 diphosphate</text>
        <dbReference type="Rhea" id="RHEA:24898"/>
        <dbReference type="ChEBI" id="CHEBI:33019"/>
        <dbReference type="ChEBI" id="CHEBI:37565"/>
        <dbReference type="ChEBI" id="CHEBI:58805"/>
        <dbReference type="EC" id="2.7.7.65"/>
    </reaction>
</comment>
<gene>
    <name evidence="4" type="ORF">J2D77_05555</name>
</gene>
<dbReference type="InterPro" id="IPR050469">
    <property type="entry name" value="Diguanylate_Cyclase"/>
</dbReference>
<name>A0A939HMY5_9PROT</name>
<dbReference type="Proteomes" id="UP000664073">
    <property type="component" value="Unassembled WGS sequence"/>
</dbReference>
<evidence type="ECO:0000259" key="3">
    <source>
        <dbReference type="PROSITE" id="PS50887"/>
    </source>
</evidence>
<dbReference type="InterPro" id="IPR048442">
    <property type="entry name" value="DosC_2nd"/>
</dbReference>